<dbReference type="InterPro" id="IPR035348">
    <property type="entry name" value="MoaF_C"/>
</dbReference>
<feature type="domain" description="Molybdenum cofactor biosynthesis protein F N-terminal" evidence="1">
    <location>
        <begin position="6"/>
        <end position="109"/>
    </location>
</feature>
<dbReference type="Pfam" id="PF10703">
    <property type="entry name" value="MoaF"/>
    <property type="match status" value="1"/>
</dbReference>
<dbReference type="AlphaFoldDB" id="A0A1B4F9X3"/>
<sequence length="263" mass="28883">MNDKPQDWKNYEDFAAGIDTNRLPATQALAGRTLTFELPNGVLAANFVDGHTLAWRRGDASDTDWYEAIEVAPNTFFVDVTFKSRPAEALTLVFDTATRRVLGILSRIRSREEAGAAPRVAQDFLVGTLAGDEADAGASAAEPAETRDLIGTRTLNVYSPHHTYEHTYLSSTRYCWQCLVGEQRGHGDVDLATTYKFADDLYVFTFREFLIPVASVFVFNFAAGRSTGKFLGETGDGAIANHPAGSFIRKLSQTVYPDDAQPV</sequence>
<accession>A0A1B4F9X3</accession>
<keyword evidence="4" id="KW-1185">Reference proteome</keyword>
<organism evidence="3 4">
    <name type="scientific">Burkholderia mayonis</name>
    <dbReference type="NCBI Taxonomy" id="1385591"/>
    <lineage>
        <taxon>Bacteria</taxon>
        <taxon>Pseudomonadati</taxon>
        <taxon>Pseudomonadota</taxon>
        <taxon>Betaproteobacteria</taxon>
        <taxon>Burkholderiales</taxon>
        <taxon>Burkholderiaceae</taxon>
        <taxon>Burkholderia</taxon>
        <taxon>pseudomallei group</taxon>
    </lineage>
</organism>
<name>A0A1B4F9X3_9BURK</name>
<feature type="domain" description="MoaF C-terminal" evidence="2">
    <location>
        <begin position="144"/>
        <end position="254"/>
    </location>
</feature>
<protein>
    <submittedName>
        <fullName evidence="3">Molybdenum cofactor biosynthesis protein F</fullName>
    </submittedName>
</protein>
<evidence type="ECO:0000313" key="4">
    <source>
        <dbReference type="Proteomes" id="UP000062519"/>
    </source>
</evidence>
<reference evidence="3 4" key="1">
    <citation type="submission" date="2015-12" db="EMBL/GenBank/DDBJ databases">
        <title>Diversity of Burkholderia near neighbor genomes.</title>
        <authorList>
            <person name="Sahl J."/>
            <person name="Wagner D."/>
            <person name="Keim P."/>
        </authorList>
    </citation>
    <scope>NUCLEOTIDE SEQUENCE [LARGE SCALE GENOMIC DNA]</scope>
    <source>
        <strain evidence="3 4">BDU6</strain>
    </source>
</reference>
<evidence type="ECO:0000259" key="2">
    <source>
        <dbReference type="Pfam" id="PF17409"/>
    </source>
</evidence>
<dbReference type="KEGG" id="buu:WS70_00140"/>
<evidence type="ECO:0000313" key="3">
    <source>
        <dbReference type="EMBL" id="AOJ00421.1"/>
    </source>
</evidence>
<dbReference type="InterPro" id="IPR024724">
    <property type="entry name" value="MoaF_N"/>
</dbReference>
<dbReference type="RefSeq" id="WP_059473511.1">
    <property type="nucleotide sequence ID" value="NZ_CP013386.1"/>
</dbReference>
<proteinExistence type="predicted"/>
<dbReference type="EMBL" id="CP013386">
    <property type="protein sequence ID" value="AOJ00421.1"/>
    <property type="molecule type" value="Genomic_DNA"/>
</dbReference>
<dbReference type="Pfam" id="PF17409">
    <property type="entry name" value="MoaF_C"/>
    <property type="match status" value="1"/>
</dbReference>
<evidence type="ECO:0000259" key="1">
    <source>
        <dbReference type="Pfam" id="PF10703"/>
    </source>
</evidence>
<gene>
    <name evidence="3" type="ORF">WS70_00140</name>
</gene>
<dbReference type="Proteomes" id="UP000062519">
    <property type="component" value="Chromosome 1"/>
</dbReference>